<organism evidence="1 2">
    <name type="scientific">Populus alba</name>
    <name type="common">White poplar</name>
    <dbReference type="NCBI Taxonomy" id="43335"/>
    <lineage>
        <taxon>Eukaryota</taxon>
        <taxon>Viridiplantae</taxon>
        <taxon>Streptophyta</taxon>
        <taxon>Embryophyta</taxon>
        <taxon>Tracheophyta</taxon>
        <taxon>Spermatophyta</taxon>
        <taxon>Magnoliopsida</taxon>
        <taxon>eudicotyledons</taxon>
        <taxon>Gunneridae</taxon>
        <taxon>Pentapetalae</taxon>
        <taxon>rosids</taxon>
        <taxon>fabids</taxon>
        <taxon>Malpighiales</taxon>
        <taxon>Salicaceae</taxon>
        <taxon>Saliceae</taxon>
        <taxon>Populus</taxon>
    </lineage>
</organism>
<reference evidence="1 2" key="1">
    <citation type="journal article" date="2024" name="Plant Biotechnol. J.">
        <title>Genome and CRISPR/Cas9 system of a widespread forest tree (Populus alba) in the world.</title>
        <authorList>
            <person name="Liu Y.J."/>
            <person name="Jiang P.F."/>
            <person name="Han X.M."/>
            <person name="Li X.Y."/>
            <person name="Wang H.M."/>
            <person name="Wang Y.J."/>
            <person name="Wang X.X."/>
            <person name="Zeng Q.Y."/>
        </authorList>
    </citation>
    <scope>NUCLEOTIDE SEQUENCE [LARGE SCALE GENOMIC DNA]</scope>
    <source>
        <strain evidence="2">cv. PAL-ZL1</strain>
    </source>
</reference>
<keyword evidence="2" id="KW-1185">Reference proteome</keyword>
<evidence type="ECO:0000313" key="1">
    <source>
        <dbReference type="EMBL" id="KAL3568936.1"/>
    </source>
</evidence>
<evidence type="ECO:0000313" key="2">
    <source>
        <dbReference type="Proteomes" id="UP000309997"/>
    </source>
</evidence>
<protein>
    <submittedName>
        <fullName evidence="1">Uncharacterized protein</fullName>
    </submittedName>
</protein>
<accession>A0ACC4ASE4</accession>
<dbReference type="Proteomes" id="UP000309997">
    <property type="component" value="Unassembled WGS sequence"/>
</dbReference>
<sequence>MRSQSWVIVAVLCVTIIQISRAVAASSIDDKILSLPGQPQAGFQQHAGDVTVDEKQQRTLFYYLTEAEVTQLQSLFSG</sequence>
<proteinExistence type="predicted"/>
<gene>
    <name evidence="1" type="ORF">D5086_028826</name>
</gene>
<dbReference type="EMBL" id="RCHU02000016">
    <property type="protein sequence ID" value="KAL3568936.1"/>
    <property type="molecule type" value="Genomic_DNA"/>
</dbReference>
<name>A0ACC4ASE4_POPAL</name>
<comment type="caution">
    <text evidence="1">The sequence shown here is derived from an EMBL/GenBank/DDBJ whole genome shotgun (WGS) entry which is preliminary data.</text>
</comment>